<protein>
    <submittedName>
        <fullName evidence="1">Uncharacterized protein</fullName>
    </submittedName>
</protein>
<dbReference type="EMBL" id="JAQOWY010000773">
    <property type="protein sequence ID" value="KAK1838750.1"/>
    <property type="molecule type" value="Genomic_DNA"/>
</dbReference>
<dbReference type="AlphaFoldDB" id="A0AAD9A1A6"/>
<gene>
    <name evidence="1" type="ORF">CCHR01_18631</name>
</gene>
<keyword evidence="2" id="KW-1185">Reference proteome</keyword>
<proteinExistence type="predicted"/>
<comment type="caution">
    <text evidence="1">The sequence shown here is derived from an EMBL/GenBank/DDBJ whole genome shotgun (WGS) entry which is preliminary data.</text>
</comment>
<evidence type="ECO:0000313" key="2">
    <source>
        <dbReference type="Proteomes" id="UP001243330"/>
    </source>
</evidence>
<reference evidence="1" key="1">
    <citation type="submission" date="2023-01" db="EMBL/GenBank/DDBJ databases">
        <title>Colletotrichum chrysophilum M932 genome sequence.</title>
        <authorList>
            <person name="Baroncelli R."/>
        </authorList>
    </citation>
    <scope>NUCLEOTIDE SEQUENCE</scope>
    <source>
        <strain evidence="1">M932</strain>
    </source>
</reference>
<sequence length="167" mass="18893">MAYSGTSTPGTISVSCVKWHHAGKSWTVRRHGWERRRYLRRENGKHLFECGGIFPFNLSPRHARLTLSLALVAPTSTSSSSQLLTCATAVSRAMGDFSQAQGPWESKRSGIGCVCFRHLQRLRVCLSFTPFKNKPRVSNPGPEENRSHFLRARRMTSDHHRLPFTRG</sequence>
<name>A0AAD9A1A6_9PEZI</name>
<dbReference type="Proteomes" id="UP001243330">
    <property type="component" value="Unassembled WGS sequence"/>
</dbReference>
<accession>A0AAD9A1A6</accession>
<evidence type="ECO:0000313" key="1">
    <source>
        <dbReference type="EMBL" id="KAK1838750.1"/>
    </source>
</evidence>
<organism evidence="1 2">
    <name type="scientific">Colletotrichum chrysophilum</name>
    <dbReference type="NCBI Taxonomy" id="1836956"/>
    <lineage>
        <taxon>Eukaryota</taxon>
        <taxon>Fungi</taxon>
        <taxon>Dikarya</taxon>
        <taxon>Ascomycota</taxon>
        <taxon>Pezizomycotina</taxon>
        <taxon>Sordariomycetes</taxon>
        <taxon>Hypocreomycetidae</taxon>
        <taxon>Glomerellales</taxon>
        <taxon>Glomerellaceae</taxon>
        <taxon>Colletotrichum</taxon>
        <taxon>Colletotrichum gloeosporioides species complex</taxon>
    </lineage>
</organism>